<keyword evidence="3" id="KW-1185">Reference proteome</keyword>
<proteinExistence type="predicted"/>
<comment type="caution">
    <text evidence="2">The sequence shown here is derived from an EMBL/GenBank/DDBJ whole genome shotgun (WGS) entry which is preliminary data.</text>
</comment>
<gene>
    <name evidence="2" type="ORF">ECRASSUSDP1_LOCUS6377</name>
</gene>
<evidence type="ECO:0000313" key="2">
    <source>
        <dbReference type="EMBL" id="CAI2365027.1"/>
    </source>
</evidence>
<feature type="compositionally biased region" description="Polar residues" evidence="1">
    <location>
        <begin position="184"/>
        <end position="195"/>
    </location>
</feature>
<dbReference type="Proteomes" id="UP001295684">
    <property type="component" value="Unassembled WGS sequence"/>
</dbReference>
<sequence>MQGNRTEQINSLISCTRTKVKSFKCAPVKRNNSNAKLDNTAFQDSFTPVSKKPIRQQASFRFGNDLDRHFKFVNPMKETLVNRNFTKSGKNQHPYKKCFPQSFGKQYIQKFLLKSPNTQESINTDETIYRATSPRSNPKSFPRKSLKLSLNLNLTTPTLLNMPSKTPLKPKATSSFFSKLPLNPSASSDTEMSCA</sequence>
<reference evidence="2" key="1">
    <citation type="submission" date="2023-07" db="EMBL/GenBank/DDBJ databases">
        <authorList>
            <consortium name="AG Swart"/>
            <person name="Singh M."/>
            <person name="Singh A."/>
            <person name="Seah K."/>
            <person name="Emmerich C."/>
        </authorList>
    </citation>
    <scope>NUCLEOTIDE SEQUENCE</scope>
    <source>
        <strain evidence="2">DP1</strain>
    </source>
</reference>
<evidence type="ECO:0000256" key="1">
    <source>
        <dbReference type="SAM" id="MobiDB-lite"/>
    </source>
</evidence>
<name>A0AAD1XAT9_EUPCR</name>
<dbReference type="EMBL" id="CAMPGE010006183">
    <property type="protein sequence ID" value="CAI2365027.1"/>
    <property type="molecule type" value="Genomic_DNA"/>
</dbReference>
<dbReference type="AlphaFoldDB" id="A0AAD1XAT9"/>
<feature type="region of interest" description="Disordered" evidence="1">
    <location>
        <begin position="161"/>
        <end position="195"/>
    </location>
</feature>
<protein>
    <submittedName>
        <fullName evidence="2">Uncharacterized protein</fullName>
    </submittedName>
</protein>
<organism evidence="2 3">
    <name type="scientific">Euplotes crassus</name>
    <dbReference type="NCBI Taxonomy" id="5936"/>
    <lineage>
        <taxon>Eukaryota</taxon>
        <taxon>Sar</taxon>
        <taxon>Alveolata</taxon>
        <taxon>Ciliophora</taxon>
        <taxon>Intramacronucleata</taxon>
        <taxon>Spirotrichea</taxon>
        <taxon>Hypotrichia</taxon>
        <taxon>Euplotida</taxon>
        <taxon>Euplotidae</taxon>
        <taxon>Moneuplotes</taxon>
    </lineage>
</organism>
<evidence type="ECO:0000313" key="3">
    <source>
        <dbReference type="Proteomes" id="UP001295684"/>
    </source>
</evidence>
<accession>A0AAD1XAT9</accession>